<proteinExistence type="inferred from homology"/>
<comment type="pathway">
    <text evidence="5">Glycan metabolism; pectin degradation; 2-dehydro-3-deoxy-D-gluconate from pectin: step 1/5.</text>
</comment>
<evidence type="ECO:0000256" key="5">
    <source>
        <dbReference type="RuleBase" id="RU000589"/>
    </source>
</evidence>
<dbReference type="SUPFAM" id="SSF51126">
    <property type="entry name" value="Pectin lyase-like"/>
    <property type="match status" value="1"/>
</dbReference>
<dbReference type="EMBL" id="BMDO01000009">
    <property type="protein sequence ID" value="GGI51953.1"/>
    <property type="molecule type" value="Genomic_DNA"/>
</dbReference>
<keyword evidence="2 5" id="KW-0378">Hydrolase</keyword>
<organism evidence="7 8">
    <name type="scientific">Mucilaginibacter galii</name>
    <dbReference type="NCBI Taxonomy" id="2005073"/>
    <lineage>
        <taxon>Bacteria</taxon>
        <taxon>Pseudomonadati</taxon>
        <taxon>Bacteroidota</taxon>
        <taxon>Sphingobacteriia</taxon>
        <taxon>Sphingobacteriales</taxon>
        <taxon>Sphingobacteriaceae</taxon>
        <taxon>Mucilaginibacter</taxon>
    </lineage>
</organism>
<evidence type="ECO:0000256" key="2">
    <source>
        <dbReference type="ARBA" id="ARBA00022801"/>
    </source>
</evidence>
<dbReference type="GO" id="GO:0030599">
    <property type="term" value="F:pectinesterase activity"/>
    <property type="evidence" value="ECO:0007669"/>
    <property type="project" value="UniProtKB-UniRule"/>
</dbReference>
<dbReference type="GO" id="GO:0009279">
    <property type="term" value="C:cell outer membrane"/>
    <property type="evidence" value="ECO:0007669"/>
    <property type="project" value="TreeGrafter"/>
</dbReference>
<evidence type="ECO:0000256" key="4">
    <source>
        <dbReference type="PROSITE-ProRule" id="PRU10040"/>
    </source>
</evidence>
<sequence length="320" mass="35229">MKNIVFIIAALSTALAGYGQRLVVAQDGSGKYTTIQAAFDAIPVHHEKPVELYVKKGIYKEVLTLPAGKDHVILTGEDKDQTIITYDNHTGTVSPKGDTINTYTSATLFIQASDFKASNLTFQNNAGFTAGQAVAVFAFGDKLAFDNCRFMGFQDVLFCSGPNSRQYYRNCYIEGTTDFIFGPATVVFQNCLIHSKKNSHITAASTPQDHAYGFVFIDCKLTADVGLNGVTLGRPWRPYSSVTYIRCEMGSQIIPQGWNNWKNEANEQTARYAEYKSTGPGAQALARASWSKQLNDNEAKAYTLKNILAGNDNWMPFATK</sequence>
<dbReference type="InterPro" id="IPR000070">
    <property type="entry name" value="Pectinesterase_cat"/>
</dbReference>
<evidence type="ECO:0000256" key="1">
    <source>
        <dbReference type="ARBA" id="ARBA00008891"/>
    </source>
</evidence>
<evidence type="ECO:0000259" key="6">
    <source>
        <dbReference type="Pfam" id="PF01095"/>
    </source>
</evidence>
<dbReference type="Proteomes" id="UP000662074">
    <property type="component" value="Unassembled WGS sequence"/>
</dbReference>
<dbReference type="PANTHER" id="PTHR31321">
    <property type="entry name" value="ACYL-COA THIOESTER HYDROLASE YBHC-RELATED"/>
    <property type="match status" value="1"/>
</dbReference>
<evidence type="ECO:0000313" key="7">
    <source>
        <dbReference type="EMBL" id="GGI51953.1"/>
    </source>
</evidence>
<comment type="similarity">
    <text evidence="1">Belongs to the pectinesterase family.</text>
</comment>
<dbReference type="EC" id="3.1.1.11" evidence="5"/>
<evidence type="ECO:0000313" key="8">
    <source>
        <dbReference type="Proteomes" id="UP000662074"/>
    </source>
</evidence>
<dbReference type="Pfam" id="PF01095">
    <property type="entry name" value="Pectinesterase"/>
    <property type="match status" value="1"/>
</dbReference>
<reference evidence="7" key="2">
    <citation type="submission" date="2020-09" db="EMBL/GenBank/DDBJ databases">
        <authorList>
            <person name="Sun Q."/>
            <person name="Sedlacek I."/>
        </authorList>
    </citation>
    <scope>NUCLEOTIDE SEQUENCE</scope>
    <source>
        <strain evidence="7">CCM 8711</strain>
    </source>
</reference>
<dbReference type="PANTHER" id="PTHR31321:SF57">
    <property type="entry name" value="PECTINESTERASE 53-RELATED"/>
    <property type="match status" value="1"/>
</dbReference>
<keyword evidence="3 5" id="KW-0063">Aspartyl esterase</keyword>
<feature type="domain" description="Pectinesterase catalytic" evidence="6">
    <location>
        <begin position="22"/>
        <end position="311"/>
    </location>
</feature>
<name>A0A917JA97_9SPHI</name>
<protein>
    <recommendedName>
        <fullName evidence="5">Pectinesterase</fullName>
        <ecNumber evidence="5">3.1.1.11</ecNumber>
    </recommendedName>
</protein>
<comment type="caution">
    <text evidence="7">The sequence shown here is derived from an EMBL/GenBank/DDBJ whole genome shotgun (WGS) entry which is preliminary data.</text>
</comment>
<keyword evidence="8" id="KW-1185">Reference proteome</keyword>
<dbReference type="GO" id="GO:0045490">
    <property type="term" value="P:pectin catabolic process"/>
    <property type="evidence" value="ECO:0007669"/>
    <property type="project" value="UniProtKB-UniRule"/>
</dbReference>
<dbReference type="PROSITE" id="PS00503">
    <property type="entry name" value="PECTINESTERASE_2"/>
    <property type="match status" value="1"/>
</dbReference>
<dbReference type="InterPro" id="IPR012334">
    <property type="entry name" value="Pectin_lyas_fold"/>
</dbReference>
<dbReference type="InterPro" id="IPR033131">
    <property type="entry name" value="Pectinesterase_Asp_AS"/>
</dbReference>
<dbReference type="GO" id="GO:0042545">
    <property type="term" value="P:cell wall modification"/>
    <property type="evidence" value="ECO:0007669"/>
    <property type="project" value="UniProtKB-UniRule"/>
</dbReference>
<comment type="catalytic activity">
    <reaction evidence="5">
        <text>[(1-&gt;4)-alpha-D-galacturonosyl methyl ester](n) + n H2O = [(1-&gt;4)-alpha-D-galacturonosyl](n) + n methanol + n H(+)</text>
        <dbReference type="Rhea" id="RHEA:22380"/>
        <dbReference type="Rhea" id="RHEA-COMP:14570"/>
        <dbReference type="Rhea" id="RHEA-COMP:14573"/>
        <dbReference type="ChEBI" id="CHEBI:15377"/>
        <dbReference type="ChEBI" id="CHEBI:15378"/>
        <dbReference type="ChEBI" id="CHEBI:17790"/>
        <dbReference type="ChEBI" id="CHEBI:140522"/>
        <dbReference type="ChEBI" id="CHEBI:140523"/>
        <dbReference type="EC" id="3.1.1.11"/>
    </reaction>
</comment>
<dbReference type="RefSeq" id="WP_188418058.1">
    <property type="nucleotide sequence ID" value="NZ_BMDO01000009.1"/>
</dbReference>
<dbReference type="AlphaFoldDB" id="A0A917JA97"/>
<evidence type="ECO:0000256" key="3">
    <source>
        <dbReference type="ARBA" id="ARBA00023085"/>
    </source>
</evidence>
<reference evidence="7" key="1">
    <citation type="journal article" date="2014" name="Int. J. Syst. Evol. Microbiol.">
        <title>Complete genome sequence of Corynebacterium casei LMG S-19264T (=DSM 44701T), isolated from a smear-ripened cheese.</title>
        <authorList>
            <consortium name="US DOE Joint Genome Institute (JGI-PGF)"/>
            <person name="Walter F."/>
            <person name="Albersmeier A."/>
            <person name="Kalinowski J."/>
            <person name="Ruckert C."/>
        </authorList>
    </citation>
    <scope>NUCLEOTIDE SEQUENCE</scope>
    <source>
        <strain evidence="7">CCM 8711</strain>
    </source>
</reference>
<dbReference type="Gene3D" id="2.160.20.10">
    <property type="entry name" value="Single-stranded right-handed beta-helix, Pectin lyase-like"/>
    <property type="match status" value="1"/>
</dbReference>
<feature type="active site" evidence="4">
    <location>
        <position position="178"/>
    </location>
</feature>
<gene>
    <name evidence="7" type="ORF">GCM10011425_31650</name>
</gene>
<dbReference type="InterPro" id="IPR011050">
    <property type="entry name" value="Pectin_lyase_fold/virulence"/>
</dbReference>
<accession>A0A917JA97</accession>